<dbReference type="InterPro" id="IPR002562">
    <property type="entry name" value="3'-5'_exonuclease_dom"/>
</dbReference>
<dbReference type="GO" id="GO:0006139">
    <property type="term" value="P:nucleobase-containing compound metabolic process"/>
    <property type="evidence" value="ECO:0007669"/>
    <property type="project" value="InterPro"/>
</dbReference>
<dbReference type="Pfam" id="PF01927">
    <property type="entry name" value="Mut7-C"/>
    <property type="match status" value="1"/>
</dbReference>
<sequence>MPTTVSKLVITYGMEMTDHYGMLQVSTESHVMVFDLLKLGSDPVLSHHLDECLKLGFHNKAVLKLGFELAGDLIMDLKHLWLAHLDSLAGSNNILRVQRSAGLSTLSQALLGKPLDKSMQVSDWEARPLSARQFRYACMDAAVLVLLYRTLERSLKVFEAVLRSKKYSYVTNAAKFQNSKSKSAKALGATAHDSDDDDRGSGGDTARQIESDSVPLLGDSVPLSGDSVPLSGDSVPLSGDSVPLSGDSVPLSRDSVPFSVPKTSVIQLNSSSSGCNLDIESHEIQRDRSKPTGASILVCGAGVPNAFIPLTFKQLTQVSGGRVVDIVERKHEVDKFKSATGPMAVIEATSDEGQGLERFDGGAAGPSSITDSSVDDFEEARREVKFLLDTMLGRLCRWLRCLGVDAEVVEQQLPRDCMIMKIAQVSVRGIFEELLAP</sequence>
<dbReference type="EMBL" id="BEGY01000133">
    <property type="protein sequence ID" value="GAX84721.1"/>
    <property type="molecule type" value="Genomic_DNA"/>
</dbReference>
<dbReference type="GO" id="GO:0008408">
    <property type="term" value="F:3'-5' exonuclease activity"/>
    <property type="evidence" value="ECO:0007669"/>
    <property type="project" value="InterPro"/>
</dbReference>
<evidence type="ECO:0000313" key="5">
    <source>
        <dbReference type="Proteomes" id="UP000232323"/>
    </source>
</evidence>
<reference evidence="4 5" key="1">
    <citation type="submission" date="2017-08" db="EMBL/GenBank/DDBJ databases">
        <title>Acidophilic green algal genome provides insights into adaptation to an acidic environment.</title>
        <authorList>
            <person name="Hirooka S."/>
            <person name="Hirose Y."/>
            <person name="Kanesaki Y."/>
            <person name="Higuchi S."/>
            <person name="Fujiwara T."/>
            <person name="Onuma R."/>
            <person name="Era A."/>
            <person name="Ohbayashi R."/>
            <person name="Uzuka A."/>
            <person name="Nozaki H."/>
            <person name="Yoshikawa H."/>
            <person name="Miyagishima S.Y."/>
        </authorList>
    </citation>
    <scope>NUCLEOTIDE SEQUENCE [LARGE SCALE GENOMIC DNA]</scope>
    <source>
        <strain evidence="4 5">NIES-2499</strain>
    </source>
</reference>
<protein>
    <recommendedName>
        <fullName evidence="6">3'-5' exonuclease domain-containing protein</fullName>
    </recommendedName>
</protein>
<keyword evidence="5" id="KW-1185">Reference proteome</keyword>
<dbReference type="GO" id="GO:0003676">
    <property type="term" value="F:nucleic acid binding"/>
    <property type="evidence" value="ECO:0007669"/>
    <property type="project" value="InterPro"/>
</dbReference>
<dbReference type="InterPro" id="IPR002782">
    <property type="entry name" value="Mut7-C_RNAse_dom"/>
</dbReference>
<dbReference type="InterPro" id="IPR012337">
    <property type="entry name" value="RNaseH-like_sf"/>
</dbReference>
<dbReference type="PANTHER" id="PTHR47765:SF2">
    <property type="entry name" value="EXONUCLEASE MUT-7 HOMOLOG"/>
    <property type="match status" value="1"/>
</dbReference>
<dbReference type="PANTHER" id="PTHR47765">
    <property type="entry name" value="3'-5' EXONUCLEASE DOMAIN-CONTAINING PROTEIN"/>
    <property type="match status" value="1"/>
</dbReference>
<dbReference type="STRING" id="1157962.A0A250XNQ3"/>
<evidence type="ECO:0000259" key="2">
    <source>
        <dbReference type="Pfam" id="PF01612"/>
    </source>
</evidence>
<organism evidence="4 5">
    <name type="scientific">Chlamydomonas eustigma</name>
    <dbReference type="NCBI Taxonomy" id="1157962"/>
    <lineage>
        <taxon>Eukaryota</taxon>
        <taxon>Viridiplantae</taxon>
        <taxon>Chlorophyta</taxon>
        <taxon>core chlorophytes</taxon>
        <taxon>Chlorophyceae</taxon>
        <taxon>CS clade</taxon>
        <taxon>Chlamydomonadales</taxon>
        <taxon>Chlamydomonadaceae</taxon>
        <taxon>Chlamydomonas</taxon>
    </lineage>
</organism>
<feature type="domain" description="3'-5' exonuclease" evidence="2">
    <location>
        <begin position="18"/>
        <end position="155"/>
    </location>
</feature>
<accession>A0A250XNQ3</accession>
<feature type="domain" description="Mut7-C RNAse" evidence="3">
    <location>
        <begin position="385"/>
        <end position="424"/>
    </location>
</feature>
<evidence type="ECO:0000259" key="3">
    <source>
        <dbReference type="Pfam" id="PF01927"/>
    </source>
</evidence>
<dbReference type="SUPFAM" id="SSF53098">
    <property type="entry name" value="Ribonuclease H-like"/>
    <property type="match status" value="1"/>
</dbReference>
<dbReference type="OrthoDB" id="10261556at2759"/>
<gene>
    <name evidence="4" type="ORF">CEUSTIGMA_g12143.t1</name>
</gene>
<dbReference type="Gene3D" id="3.30.420.10">
    <property type="entry name" value="Ribonuclease H-like superfamily/Ribonuclease H"/>
    <property type="match status" value="1"/>
</dbReference>
<dbReference type="InterPro" id="IPR052408">
    <property type="entry name" value="Exonuclease_MUT-7-like"/>
</dbReference>
<evidence type="ECO:0008006" key="6">
    <source>
        <dbReference type="Google" id="ProtNLM"/>
    </source>
</evidence>
<dbReference type="Proteomes" id="UP000232323">
    <property type="component" value="Unassembled WGS sequence"/>
</dbReference>
<dbReference type="Pfam" id="PF01612">
    <property type="entry name" value="DNA_pol_A_exo1"/>
    <property type="match status" value="1"/>
</dbReference>
<feature type="region of interest" description="Disordered" evidence="1">
    <location>
        <begin position="184"/>
        <end position="250"/>
    </location>
</feature>
<evidence type="ECO:0000313" key="4">
    <source>
        <dbReference type="EMBL" id="GAX84721.1"/>
    </source>
</evidence>
<name>A0A250XNQ3_9CHLO</name>
<comment type="caution">
    <text evidence="4">The sequence shown here is derived from an EMBL/GenBank/DDBJ whole genome shotgun (WGS) entry which is preliminary data.</text>
</comment>
<proteinExistence type="predicted"/>
<dbReference type="InterPro" id="IPR036397">
    <property type="entry name" value="RNaseH_sf"/>
</dbReference>
<dbReference type="AlphaFoldDB" id="A0A250XNQ3"/>
<evidence type="ECO:0000256" key="1">
    <source>
        <dbReference type="SAM" id="MobiDB-lite"/>
    </source>
</evidence>